<dbReference type="InterPro" id="IPR005216">
    <property type="entry name" value="Citrate_lyase_ligase"/>
</dbReference>
<keyword evidence="2" id="KW-0067">ATP-binding</keyword>
<dbReference type="EMBL" id="JAFHKK010000016">
    <property type="protein sequence ID" value="MBN2964736.1"/>
    <property type="molecule type" value="Genomic_DNA"/>
</dbReference>
<dbReference type="Gene3D" id="3.40.630.30">
    <property type="match status" value="1"/>
</dbReference>
<keyword evidence="4" id="KW-0436">Ligase</keyword>
<dbReference type="Pfam" id="PF08218">
    <property type="entry name" value="Citrate_ly_lig"/>
    <property type="match status" value="1"/>
</dbReference>
<sequence>MGQWVRFSEFDVTNERRVQKVKDFLDKNALELSDDVELFVTASEEGEMVACGGISGKILKCVAVTPRLRGQRFVLKVIDELLEAAKRRGQKELFLFSAPKNQAYFESHGFRLIESSGDEVILMENSDNLAQFKEGLRQKCVDGKNIGSVVLCDSPLQERETALINQALGQCDWLHVFVVCQEGTHSPARTEALRQSLASFSRISVHENSEYLISKATFPTYFIKDQDHINALHGELDLKIFKRHIAPALGITHRFIGCESDVNEAYNALMKELLPQVWEDAPPVCVVSLG</sequence>
<dbReference type="PROSITE" id="PS51186">
    <property type="entry name" value="GNAT"/>
    <property type="match status" value="1"/>
</dbReference>
<evidence type="ECO:0000313" key="4">
    <source>
        <dbReference type="EMBL" id="MBN2964736.1"/>
    </source>
</evidence>
<accession>A0ABS2WSU3</accession>
<dbReference type="InterPro" id="IPR013166">
    <property type="entry name" value="Citrate_lyase_ligase_C"/>
</dbReference>
<evidence type="ECO:0000256" key="2">
    <source>
        <dbReference type="ARBA" id="ARBA00022840"/>
    </source>
</evidence>
<dbReference type="PANTHER" id="PTHR40599">
    <property type="entry name" value="[CITRATE [PRO-3S]-LYASE] LIGASE"/>
    <property type="match status" value="1"/>
</dbReference>
<organism evidence="4 5">
    <name type="scientific">Sulfurospirillum tamanense</name>
    <dbReference type="NCBI Taxonomy" id="2813362"/>
    <lineage>
        <taxon>Bacteria</taxon>
        <taxon>Pseudomonadati</taxon>
        <taxon>Campylobacterota</taxon>
        <taxon>Epsilonproteobacteria</taxon>
        <taxon>Campylobacterales</taxon>
        <taxon>Sulfurospirillaceae</taxon>
        <taxon>Sulfurospirillum</taxon>
    </lineage>
</organism>
<protein>
    <submittedName>
        <fullName evidence="4">[citrate (Pro-3S)-lyase] ligase</fullName>
    </submittedName>
</protein>
<feature type="domain" description="N-acetyltransferase" evidence="3">
    <location>
        <begin position="1"/>
        <end position="128"/>
    </location>
</feature>
<dbReference type="SMART" id="SM00764">
    <property type="entry name" value="Citrate_ly_lig"/>
    <property type="match status" value="1"/>
</dbReference>
<proteinExistence type="predicted"/>
<dbReference type="InterPro" id="IPR016181">
    <property type="entry name" value="Acyl_CoA_acyltransferase"/>
</dbReference>
<dbReference type="GO" id="GO:0016874">
    <property type="term" value="F:ligase activity"/>
    <property type="evidence" value="ECO:0007669"/>
    <property type="project" value="UniProtKB-KW"/>
</dbReference>
<reference evidence="5" key="1">
    <citation type="submission" date="2021-02" db="EMBL/GenBank/DDBJ databases">
        <title>Sulfurospirillum tamanensis sp. nov.</title>
        <authorList>
            <person name="Merkel A.Y."/>
        </authorList>
    </citation>
    <scope>NUCLEOTIDE SEQUENCE [LARGE SCALE GENOMIC DNA]</scope>
    <source>
        <strain evidence="5">T05b</strain>
    </source>
</reference>
<evidence type="ECO:0000256" key="1">
    <source>
        <dbReference type="ARBA" id="ARBA00022741"/>
    </source>
</evidence>
<reference evidence="4 5" key="2">
    <citation type="submission" date="2021-02" db="EMBL/GenBank/DDBJ databases">
        <title>Sulfurospirillum tamanensis sp. nov.</title>
        <authorList>
            <person name="Frolova A."/>
            <person name="Merkel A."/>
            <person name="Slobodkin A."/>
        </authorList>
    </citation>
    <scope>NUCLEOTIDE SEQUENCE [LARGE SCALE GENOMIC DNA]</scope>
    <source>
        <strain evidence="4 5">T05b</strain>
    </source>
</reference>
<dbReference type="SUPFAM" id="SSF52374">
    <property type="entry name" value="Nucleotidylyl transferase"/>
    <property type="match status" value="1"/>
</dbReference>
<evidence type="ECO:0000259" key="3">
    <source>
        <dbReference type="PROSITE" id="PS51186"/>
    </source>
</evidence>
<keyword evidence="1" id="KW-0547">Nucleotide-binding</keyword>
<dbReference type="SUPFAM" id="SSF55729">
    <property type="entry name" value="Acyl-CoA N-acyltransferases (Nat)"/>
    <property type="match status" value="1"/>
</dbReference>
<keyword evidence="5" id="KW-1185">Reference proteome</keyword>
<dbReference type="PANTHER" id="PTHR40599:SF1">
    <property type="entry name" value="[CITRATE [PRO-3S]-LYASE] LIGASE"/>
    <property type="match status" value="1"/>
</dbReference>
<name>A0ABS2WSU3_9BACT</name>
<evidence type="ECO:0000313" key="5">
    <source>
        <dbReference type="Proteomes" id="UP000703590"/>
    </source>
</evidence>
<dbReference type="Pfam" id="PF00583">
    <property type="entry name" value="Acetyltransf_1"/>
    <property type="match status" value="1"/>
</dbReference>
<dbReference type="InterPro" id="IPR000182">
    <property type="entry name" value="GNAT_dom"/>
</dbReference>
<dbReference type="Proteomes" id="UP000703590">
    <property type="component" value="Unassembled WGS sequence"/>
</dbReference>
<gene>
    <name evidence="4" type="ORF">JWV37_08080</name>
</gene>
<comment type="caution">
    <text evidence="4">The sequence shown here is derived from an EMBL/GenBank/DDBJ whole genome shotgun (WGS) entry which is preliminary data.</text>
</comment>
<dbReference type="RefSeq" id="WP_205459287.1">
    <property type="nucleotide sequence ID" value="NZ_JAFHKK010000016.1"/>
</dbReference>